<accession>D3P9J1</accession>
<dbReference type="GO" id="GO:0016462">
    <property type="term" value="F:pyrophosphatase activity"/>
    <property type="evidence" value="ECO:0007669"/>
    <property type="project" value="TreeGrafter"/>
</dbReference>
<dbReference type="PANTHER" id="PTHR30005">
    <property type="entry name" value="EXOPOLYPHOSPHATASE"/>
    <property type="match status" value="1"/>
</dbReference>
<dbReference type="KEGG" id="ddf:DEFDS_1930"/>
<dbReference type="InterPro" id="IPR043129">
    <property type="entry name" value="ATPase_NBD"/>
</dbReference>
<dbReference type="Proteomes" id="UP000001520">
    <property type="component" value="Chromosome"/>
</dbReference>
<dbReference type="EMBL" id="AP011529">
    <property type="protein sequence ID" value="BAI81381.1"/>
    <property type="molecule type" value="Genomic_DNA"/>
</dbReference>
<reference evidence="2 3" key="1">
    <citation type="journal article" date="2010" name="DNA Res.">
        <title>Bacterial lifestyle in a deep-sea hydrothermal vent chimney revealed by the genome sequence of the thermophilic bacterium Deferribacter desulfuricans SSM1.</title>
        <authorList>
            <person name="Takaki Y."/>
            <person name="Shimamura S."/>
            <person name="Nakagawa S."/>
            <person name="Fukuhara Y."/>
            <person name="Horikawa H."/>
            <person name="Ankai A."/>
            <person name="Harada T."/>
            <person name="Hosoyama A."/>
            <person name="Oguchi A."/>
            <person name="Fukui S."/>
            <person name="Fujita N."/>
            <person name="Takami H."/>
            <person name="Takai K."/>
        </authorList>
    </citation>
    <scope>NUCLEOTIDE SEQUENCE [LARGE SCALE GENOMIC DNA]</scope>
    <source>
        <strain evidence="3">DSM 14783 / JCM 11476 / NBRC 101012 / SSM1</strain>
    </source>
</reference>
<proteinExistence type="predicted"/>
<dbReference type="eggNOG" id="COG0248">
    <property type="taxonomic scope" value="Bacteria"/>
</dbReference>
<dbReference type="STRING" id="639282.DEFDS_1930"/>
<dbReference type="PANTHER" id="PTHR30005:SF0">
    <property type="entry name" value="RETROGRADE REGULATION PROTEIN 2"/>
    <property type="match status" value="1"/>
</dbReference>
<dbReference type="SMR" id="D3P9J1"/>
<dbReference type="Gene3D" id="3.30.420.40">
    <property type="match status" value="1"/>
</dbReference>
<dbReference type="AlphaFoldDB" id="D3P9J1"/>
<gene>
    <name evidence="2" type="ordered locus">DEFDS_1930</name>
</gene>
<feature type="domain" description="Ppx/GppA phosphatase N-terminal" evidence="1">
    <location>
        <begin position="17"/>
        <end position="296"/>
    </location>
</feature>
<dbReference type="SUPFAM" id="SSF53067">
    <property type="entry name" value="Actin-like ATPase domain"/>
    <property type="match status" value="2"/>
</dbReference>
<dbReference type="Pfam" id="PF02541">
    <property type="entry name" value="Ppx-GppA"/>
    <property type="match status" value="1"/>
</dbReference>
<dbReference type="InterPro" id="IPR050273">
    <property type="entry name" value="GppA/Ppx_hydrolase"/>
</dbReference>
<keyword evidence="3" id="KW-1185">Reference proteome</keyword>
<dbReference type="CDD" id="cd24054">
    <property type="entry name" value="ASKHA_NBD_AaPPX-GppA_MtPPX2-like"/>
    <property type="match status" value="1"/>
</dbReference>
<dbReference type="HOGENOM" id="CLU_025908_1_2_0"/>
<organism evidence="2 3">
    <name type="scientific">Deferribacter desulfuricans (strain DSM 14783 / JCM 11476 / NBRC 101012 / SSM1)</name>
    <dbReference type="NCBI Taxonomy" id="639282"/>
    <lineage>
        <taxon>Bacteria</taxon>
        <taxon>Pseudomonadati</taxon>
        <taxon>Deferribacterota</taxon>
        <taxon>Deferribacteres</taxon>
        <taxon>Deferribacterales</taxon>
        <taxon>Deferribacteraceae</taxon>
        <taxon>Deferribacter</taxon>
    </lineage>
</organism>
<dbReference type="RefSeq" id="WP_013008626.1">
    <property type="nucleotide sequence ID" value="NC_013939.1"/>
</dbReference>
<sequence length="302" mass="33739">MRVAGIDIGTNTVRLIIADVKNEKIDRIIFQNRKITRLGENFINTKYLSKEAIIRTVLALQQFKEIMDTFFVNKYYAVATSAVREAENGDEFLSLCEEINLKVDVIDGEKEAKLTLLGVTSGLSIDSDNFLIFDIGGGSTEFIYKDGDNLIFKSAPMGVVKFADKFDFKSKVSDNLLEKTKEEILTYLDSLNFIKEAKQLIATAGTPTTLAAIHLKLENYDYKKVHGLTLEKSNIENILKKLCSMDATERKNIPGLEPGREDLIIPGTLIMLQIMDIAKAEKLTVSDFGVREGVALYAATLY</sequence>
<name>D3P9J1_DEFDS</name>
<protein>
    <submittedName>
        <fullName evidence="2">Phosphatase, Ppx/GppA family</fullName>
    </submittedName>
</protein>
<dbReference type="InterPro" id="IPR003695">
    <property type="entry name" value="Ppx_GppA_N"/>
</dbReference>
<dbReference type="OrthoDB" id="9807195at2"/>
<evidence type="ECO:0000313" key="3">
    <source>
        <dbReference type="Proteomes" id="UP000001520"/>
    </source>
</evidence>
<dbReference type="Gene3D" id="3.30.420.150">
    <property type="entry name" value="Exopolyphosphatase. Domain 2"/>
    <property type="match status" value="1"/>
</dbReference>
<evidence type="ECO:0000259" key="1">
    <source>
        <dbReference type="Pfam" id="PF02541"/>
    </source>
</evidence>
<evidence type="ECO:0000313" key="2">
    <source>
        <dbReference type="EMBL" id="BAI81381.1"/>
    </source>
</evidence>